<dbReference type="KEGG" id="spsr:EGC80_16120"/>
<dbReference type="GO" id="GO:0008137">
    <property type="term" value="F:NADH dehydrogenase (ubiquinone) activity"/>
    <property type="evidence" value="ECO:0007669"/>
    <property type="project" value="TreeGrafter"/>
</dbReference>
<dbReference type="PANTHER" id="PTHR43706:SF9">
    <property type="entry name" value="TYPE II NADH:QUINONE OXIDOREDUCTASE"/>
    <property type="match status" value="1"/>
</dbReference>
<accession>A0A3N4DSU8</accession>
<feature type="domain" description="FAD/NAD(P)-binding" evidence="6">
    <location>
        <begin position="3"/>
        <end position="331"/>
    </location>
</feature>
<dbReference type="PRINTS" id="PR00368">
    <property type="entry name" value="FADPNR"/>
</dbReference>
<dbReference type="PANTHER" id="PTHR43706">
    <property type="entry name" value="NADH DEHYDROGENASE"/>
    <property type="match status" value="1"/>
</dbReference>
<dbReference type="Proteomes" id="UP000273778">
    <property type="component" value="Chromosome"/>
</dbReference>
<organism evidence="8 10">
    <name type="scientific">Shewanella psychromarinicola</name>
    <dbReference type="NCBI Taxonomy" id="2487742"/>
    <lineage>
        <taxon>Bacteria</taxon>
        <taxon>Pseudomonadati</taxon>
        <taxon>Pseudomonadota</taxon>
        <taxon>Gammaproteobacteria</taxon>
        <taxon>Alteromonadales</taxon>
        <taxon>Shewanellaceae</taxon>
        <taxon>Shewanella</taxon>
    </lineage>
</organism>
<protein>
    <submittedName>
        <fullName evidence="8">NAD(P)/FAD-dependent oxidoreductase</fullName>
    </submittedName>
</protein>
<evidence type="ECO:0000256" key="3">
    <source>
        <dbReference type="ARBA" id="ARBA00022827"/>
    </source>
</evidence>
<keyword evidence="5" id="KW-0520">NAD</keyword>
<evidence type="ECO:0000256" key="5">
    <source>
        <dbReference type="ARBA" id="ARBA00023027"/>
    </source>
</evidence>
<dbReference type="EMBL" id="CP034073">
    <property type="protein sequence ID" value="AZG37524.1"/>
    <property type="molecule type" value="Genomic_DNA"/>
</dbReference>
<sequence>MTNIVVVGGGAGGMELLGKIGKKLGKNGKANITLVDISAYHIWKPLLHELAVGSLDEGLNAVDYRAHASKNGYKFEQGALTGVDRSNRKIILASMKDKNGVEILPERYIDYDYLVLGIGAITNDFGIPGVREHCEFLDLTEQAMTMRQKILNRFLQHAKKPDQGYFDITIVGAGATGTEMAAEMHHVADTLSGYGYEIAKDLLRINLIEASDRVMPSLKKECLYEAVDKQLRALGVNIMTNTIITEVTAEGMYTKEEWFIKSDMMIWAAGVKGPDILGTLDLEVNTMNRLIVHANCQSTTDERIFSFGDCAACPQPDGSYTPPRGQTARQMALLVGDNLIRLLKDKDAKLKDYLYKDLGGFVNMSKFYTVGNMFSFLGGGVAIKGCPARFVYASLYRRHILTIHGPIKGLLLLALNGVQSRLRPQLKLW</sequence>
<dbReference type="SUPFAM" id="SSF51905">
    <property type="entry name" value="FAD/NAD(P)-binding domain"/>
    <property type="match status" value="2"/>
</dbReference>
<gene>
    <name evidence="8" type="ORF">EGC77_17390</name>
    <name evidence="7" type="ORF">EGC80_16120</name>
</gene>
<evidence type="ECO:0000313" key="9">
    <source>
        <dbReference type="Proteomes" id="UP000273778"/>
    </source>
</evidence>
<dbReference type="OrthoDB" id="9781621at2"/>
<reference evidence="10" key="2">
    <citation type="submission" date="2018-11" db="EMBL/GenBank/DDBJ databases">
        <title>Shewanella sp. R106.</title>
        <authorList>
            <person name="Hwang Y.J."/>
            <person name="Hwang C.Y."/>
        </authorList>
    </citation>
    <scope>NUCLEOTIDE SEQUENCE [LARGE SCALE GENOMIC DNA]</scope>
    <source>
        <strain evidence="10">R106</strain>
    </source>
</reference>
<reference evidence="7 9" key="1">
    <citation type="submission" date="2018-11" db="EMBL/GenBank/DDBJ databases">
        <title>Shewanella sp. M2.</title>
        <authorList>
            <person name="Hwang Y.J."/>
            <person name="Hwang C.Y."/>
        </authorList>
    </citation>
    <scope>NUCLEOTIDE SEQUENCE [LARGE SCALE GENOMIC DNA]</scope>
    <source>
        <strain evidence="7 9">M2</strain>
    </source>
</reference>
<evidence type="ECO:0000313" key="7">
    <source>
        <dbReference type="EMBL" id="AZG37524.1"/>
    </source>
</evidence>
<reference evidence="8" key="3">
    <citation type="submission" date="2018-11" db="EMBL/GenBank/DDBJ databases">
        <authorList>
            <person name="Hwang Y.J."/>
            <person name="Hwang C.Y."/>
        </authorList>
    </citation>
    <scope>NUCLEOTIDE SEQUENCE</scope>
    <source>
        <strain evidence="8">R106</strain>
    </source>
</reference>
<keyword evidence="2" id="KW-0285">Flavoprotein</keyword>
<dbReference type="InterPro" id="IPR036188">
    <property type="entry name" value="FAD/NAD-bd_sf"/>
</dbReference>
<keyword evidence="4" id="KW-0560">Oxidoreductase</keyword>
<dbReference type="PRINTS" id="PR00411">
    <property type="entry name" value="PNDRDTASEI"/>
</dbReference>
<dbReference type="Pfam" id="PF07992">
    <property type="entry name" value="Pyr_redox_2"/>
    <property type="match status" value="1"/>
</dbReference>
<dbReference type="Gene3D" id="3.50.50.100">
    <property type="match status" value="1"/>
</dbReference>
<comment type="similarity">
    <text evidence="1">Belongs to the NADH dehydrogenase family.</text>
</comment>
<dbReference type="InterPro" id="IPR045024">
    <property type="entry name" value="NDH-2"/>
</dbReference>
<evidence type="ECO:0000313" key="8">
    <source>
        <dbReference type="EMBL" id="RPA27348.1"/>
    </source>
</evidence>
<dbReference type="Proteomes" id="UP000278855">
    <property type="component" value="Unassembled WGS sequence"/>
</dbReference>
<evidence type="ECO:0000259" key="6">
    <source>
        <dbReference type="Pfam" id="PF07992"/>
    </source>
</evidence>
<dbReference type="InterPro" id="IPR023753">
    <property type="entry name" value="FAD/NAD-binding_dom"/>
</dbReference>
<keyword evidence="9" id="KW-1185">Reference proteome</keyword>
<dbReference type="EMBL" id="RKKB01000013">
    <property type="protein sequence ID" value="RPA27348.1"/>
    <property type="molecule type" value="Genomic_DNA"/>
</dbReference>
<dbReference type="AlphaFoldDB" id="A0A3N4DSU8"/>
<evidence type="ECO:0000256" key="4">
    <source>
        <dbReference type="ARBA" id="ARBA00023002"/>
    </source>
</evidence>
<evidence type="ECO:0000256" key="2">
    <source>
        <dbReference type="ARBA" id="ARBA00022630"/>
    </source>
</evidence>
<evidence type="ECO:0000313" key="10">
    <source>
        <dbReference type="Proteomes" id="UP000278855"/>
    </source>
</evidence>
<name>A0A3N4DSU8_9GAMM</name>
<keyword evidence="3" id="KW-0274">FAD</keyword>
<dbReference type="GO" id="GO:0003954">
    <property type="term" value="F:NADH dehydrogenase activity"/>
    <property type="evidence" value="ECO:0007669"/>
    <property type="project" value="InterPro"/>
</dbReference>
<evidence type="ECO:0000256" key="1">
    <source>
        <dbReference type="ARBA" id="ARBA00005272"/>
    </source>
</evidence>
<proteinExistence type="inferred from homology"/>